<feature type="region of interest" description="Disordered" evidence="1">
    <location>
        <begin position="1"/>
        <end position="23"/>
    </location>
</feature>
<keyword evidence="3" id="KW-1185">Reference proteome</keyword>
<proteinExistence type="predicted"/>
<organism evidence="2 3">
    <name type="scientific">Prescottella soli</name>
    <dbReference type="NCBI Taxonomy" id="1543852"/>
    <lineage>
        <taxon>Bacteria</taxon>
        <taxon>Bacillati</taxon>
        <taxon>Actinomycetota</taxon>
        <taxon>Actinomycetes</taxon>
        <taxon>Mycobacteriales</taxon>
        <taxon>Nocardiaceae</taxon>
        <taxon>Prescottella</taxon>
    </lineage>
</organism>
<comment type="caution">
    <text evidence="2">The sequence shown here is derived from an EMBL/GenBank/DDBJ whole genome shotgun (WGS) entry which is preliminary data.</text>
</comment>
<protein>
    <submittedName>
        <fullName evidence="2">Uncharacterized protein</fullName>
    </submittedName>
</protein>
<reference evidence="2 3" key="1">
    <citation type="submission" date="2023-11" db="EMBL/GenBank/DDBJ databases">
        <authorList>
            <person name="Val-Calvo J."/>
            <person name="Scortti M."/>
            <person name="Vazquez-Boland J."/>
        </authorList>
    </citation>
    <scope>NUCLEOTIDE SEQUENCE [LARGE SCALE GENOMIC DNA]</scope>
    <source>
        <strain evidence="2 3">DSM 46662</strain>
    </source>
</reference>
<dbReference type="Proteomes" id="UP001629744">
    <property type="component" value="Unassembled WGS sequence"/>
</dbReference>
<sequence length="100" mass="10617">METAHLDIGSGDMDTGSRVGGNPPACFDSDPILDTHDYLLTLGAATVEWLGEREVSVFVRRGFTIGGDDLEYPEIGVRAVLHGPSARGGWKPTAIASCSR</sequence>
<accession>A0ABW9FM96</accession>
<evidence type="ECO:0000313" key="3">
    <source>
        <dbReference type="Proteomes" id="UP001629744"/>
    </source>
</evidence>
<evidence type="ECO:0000256" key="1">
    <source>
        <dbReference type="SAM" id="MobiDB-lite"/>
    </source>
</evidence>
<dbReference type="EMBL" id="JBDLNU010000001">
    <property type="protein sequence ID" value="MFM1726597.1"/>
    <property type="molecule type" value="Genomic_DNA"/>
</dbReference>
<name>A0ABW9FM96_9NOCA</name>
<evidence type="ECO:0000313" key="2">
    <source>
        <dbReference type="EMBL" id="MFM1726597.1"/>
    </source>
</evidence>
<gene>
    <name evidence="2" type="ORF">ABEU19_000033</name>
</gene>
<dbReference type="RefSeq" id="WP_348610204.1">
    <property type="nucleotide sequence ID" value="NZ_CP157276.1"/>
</dbReference>